<comment type="similarity">
    <text evidence="1">Belongs to the helicase family. UvrD subfamily.</text>
</comment>
<comment type="catalytic activity">
    <reaction evidence="12">
        <text>Couples ATP hydrolysis with the unwinding of duplex DNA by translocating in the 3'-5' direction.</text>
        <dbReference type="EC" id="5.6.2.4"/>
    </reaction>
</comment>
<feature type="domain" description="UvrD-like helicase ATP-binding" evidence="16">
    <location>
        <begin position="27"/>
        <end position="334"/>
    </location>
</feature>
<evidence type="ECO:0000259" key="17">
    <source>
        <dbReference type="PROSITE" id="PS51217"/>
    </source>
</evidence>
<dbReference type="Gene3D" id="1.10.10.160">
    <property type="match status" value="1"/>
</dbReference>
<dbReference type="GO" id="GO:0033202">
    <property type="term" value="C:DNA helicase complex"/>
    <property type="evidence" value="ECO:0007669"/>
    <property type="project" value="TreeGrafter"/>
</dbReference>
<dbReference type="PROSITE" id="PS51217">
    <property type="entry name" value="UVRD_HELICASE_CTER"/>
    <property type="match status" value="1"/>
</dbReference>
<dbReference type="EMBL" id="CP016778">
    <property type="protein sequence ID" value="ASY22150.1"/>
    <property type="molecule type" value="Genomic_DNA"/>
</dbReference>
<sequence>MSKQNPSSPLRLVRSSDEGFLPFSQVHQLSAEQQTAVAHRGSPLIITGATGTGKTTVVIEAALSRIAAGQSPDSILIIAYGRERASEIRDAIVTRSAKTAHEPLARTFHSLAYSILKMRTAENVREIILLSGAEQETFIAQLLAGDIEDGYQQWHADLQRTEQSLGEPLQTQGFVRELRDLIMRANERGITPDELELRGKQLGEKYWPGAAQFWKRYLGAMTLQEVLAGDAKVRIDPSEIINTAINYLRSNSELLTELRARFSTIIVDEFQESDPAQRNLLQLLAGQDLVIIADAASAVGRFRGADPEGVGAVIDSYVAKGAKKIELTTNFRGTPGTQAVRLFSESEEAQYIAYQFKRAHLMGGVAYSQMAVIVRSHGQSAAAIRRAFAQVGIPTAGDVEAIANNAAIAPFLLIARVATGAQPLNLDTAEKLLTSEFGGATSVSLRRTRAALLAARDEASDKRSGTQLILDAITTGDVAIEDSAELLRIHELLVAAKKSIAKKSATIHDLLWAIWNNAVTSENVKISESWRTAALKGGSRGAAADRDLDAMIQLFDSAARHIERFPGAKPELFLQEIENETIVSDLITSRGVRPDVVEILTVHSAKGRQWSHVAVAGVQEGTWPNLKQRSSLLGAERLVERVRHGDELAQTTLDMIAADSLAQDEARLFHVAATRASESLLVTAVAREDLTPSIFFEDFAHSCGASDATIEIPRPLTAPALVATLRREVTLTGNTDAAALLKTLSANGIHLAAPSQWLGAVPITTDAPVIDAGAPVPVSPSGAENFTECGLKWFLEKSGGTDGDSTAQLLGSVIHEFARLKVDEPAITDEQLQHKLLESWPLIDDSQGWISHAALARAQKMLERFSVFHSKSLADNNRSVAGVERSFEITVGRAVIRGNVDRIEVDSDGKHYIIDFKTGKKEISGDDAKTNLQLACYQLGVVLNGFAEKLTSTAVSGAQLVYLASKNKSYSTREQDALVDVEATQTILEEIAVGMGGATFTARKNEMCKGCKVKPSCPLYLEGKAVHQ</sequence>
<keyword evidence="11" id="KW-0413">Isomerase</keyword>
<gene>
    <name evidence="18" type="ORF">A1sIIB76_00765</name>
</gene>
<dbReference type="GO" id="GO:0005524">
    <property type="term" value="F:ATP binding"/>
    <property type="evidence" value="ECO:0007669"/>
    <property type="project" value="UniProtKB-UniRule"/>
</dbReference>
<dbReference type="GO" id="GO:0000725">
    <property type="term" value="P:recombinational repair"/>
    <property type="evidence" value="ECO:0007669"/>
    <property type="project" value="TreeGrafter"/>
</dbReference>
<evidence type="ECO:0000256" key="13">
    <source>
        <dbReference type="ARBA" id="ARBA00034808"/>
    </source>
</evidence>
<dbReference type="InterPro" id="IPR000212">
    <property type="entry name" value="DNA_helicase_UvrD/REP"/>
</dbReference>
<evidence type="ECO:0000256" key="8">
    <source>
        <dbReference type="ARBA" id="ARBA00022840"/>
    </source>
</evidence>
<dbReference type="EC" id="5.6.2.4" evidence="13"/>
<dbReference type="Gene3D" id="3.90.320.10">
    <property type="match status" value="1"/>
</dbReference>
<evidence type="ECO:0000256" key="5">
    <source>
        <dbReference type="ARBA" id="ARBA00022801"/>
    </source>
</evidence>
<dbReference type="SUPFAM" id="SSF52540">
    <property type="entry name" value="P-loop containing nucleoside triphosphate hydrolases"/>
    <property type="match status" value="1"/>
</dbReference>
<dbReference type="PANTHER" id="PTHR11070">
    <property type="entry name" value="UVRD / RECB / PCRA DNA HELICASE FAMILY MEMBER"/>
    <property type="match status" value="1"/>
</dbReference>
<name>A0AAD0E5U2_9ACTN</name>
<evidence type="ECO:0000256" key="12">
    <source>
        <dbReference type="ARBA" id="ARBA00034617"/>
    </source>
</evidence>
<dbReference type="GO" id="GO:0043138">
    <property type="term" value="F:3'-5' DNA helicase activity"/>
    <property type="evidence" value="ECO:0007669"/>
    <property type="project" value="UniProtKB-EC"/>
</dbReference>
<evidence type="ECO:0000256" key="3">
    <source>
        <dbReference type="ARBA" id="ARBA00022741"/>
    </source>
</evidence>
<comment type="catalytic activity">
    <reaction evidence="14">
        <text>ATP + H2O = ADP + phosphate + H(+)</text>
        <dbReference type="Rhea" id="RHEA:13065"/>
        <dbReference type="ChEBI" id="CHEBI:15377"/>
        <dbReference type="ChEBI" id="CHEBI:15378"/>
        <dbReference type="ChEBI" id="CHEBI:30616"/>
        <dbReference type="ChEBI" id="CHEBI:43474"/>
        <dbReference type="ChEBI" id="CHEBI:456216"/>
        <dbReference type="EC" id="5.6.2.4"/>
    </reaction>
</comment>
<dbReference type="InterPro" id="IPR038726">
    <property type="entry name" value="PDDEXK_AddAB-type"/>
</dbReference>
<keyword evidence="5 15" id="KW-0378">Hydrolase</keyword>
<keyword evidence="7" id="KW-0269">Exonuclease</keyword>
<feature type="binding site" evidence="15">
    <location>
        <begin position="48"/>
        <end position="55"/>
    </location>
    <ligand>
        <name>ATP</name>
        <dbReference type="ChEBI" id="CHEBI:30616"/>
    </ligand>
</feature>
<evidence type="ECO:0000256" key="1">
    <source>
        <dbReference type="ARBA" id="ARBA00009922"/>
    </source>
</evidence>
<dbReference type="InterPro" id="IPR027417">
    <property type="entry name" value="P-loop_NTPase"/>
</dbReference>
<evidence type="ECO:0000256" key="10">
    <source>
        <dbReference type="ARBA" id="ARBA00023204"/>
    </source>
</evidence>
<feature type="domain" description="UvrD-like helicase C-terminal" evidence="17">
    <location>
        <begin position="304"/>
        <end position="607"/>
    </location>
</feature>
<evidence type="ECO:0000256" key="2">
    <source>
        <dbReference type="ARBA" id="ARBA00022722"/>
    </source>
</evidence>
<dbReference type="AlphaFoldDB" id="A0AAD0E5U2"/>
<dbReference type="Proteomes" id="UP000217194">
    <property type="component" value="Chromosome"/>
</dbReference>
<evidence type="ECO:0000256" key="9">
    <source>
        <dbReference type="ARBA" id="ARBA00023125"/>
    </source>
</evidence>
<organism evidence="18 19">
    <name type="scientific">Candidatus Planktophila versatilis</name>
    <dbReference type="NCBI Taxonomy" id="1884905"/>
    <lineage>
        <taxon>Bacteria</taxon>
        <taxon>Bacillati</taxon>
        <taxon>Actinomycetota</taxon>
        <taxon>Actinomycetes</taxon>
        <taxon>Candidatus Nanopelagicales</taxon>
        <taxon>Candidatus Nanopelagicaceae</taxon>
        <taxon>Candidatus Planktophila</taxon>
    </lineage>
</organism>
<proteinExistence type="inferred from homology"/>
<dbReference type="InterPro" id="IPR013986">
    <property type="entry name" value="DExx_box_DNA_helicase_dom_sf"/>
</dbReference>
<dbReference type="Pfam" id="PF00580">
    <property type="entry name" value="UvrD-helicase"/>
    <property type="match status" value="1"/>
</dbReference>
<keyword evidence="8 15" id="KW-0067">ATP-binding</keyword>
<dbReference type="Pfam" id="PF13361">
    <property type="entry name" value="UvrD_C"/>
    <property type="match status" value="1"/>
</dbReference>
<dbReference type="PROSITE" id="PS51198">
    <property type="entry name" value="UVRD_HELICASE_ATP_BIND"/>
    <property type="match status" value="1"/>
</dbReference>
<keyword evidence="6 15" id="KW-0347">Helicase</keyword>
<evidence type="ECO:0000256" key="11">
    <source>
        <dbReference type="ARBA" id="ARBA00023235"/>
    </source>
</evidence>
<accession>A0AAD0E5U2</accession>
<evidence type="ECO:0000313" key="19">
    <source>
        <dbReference type="Proteomes" id="UP000217194"/>
    </source>
</evidence>
<evidence type="ECO:0000259" key="16">
    <source>
        <dbReference type="PROSITE" id="PS51198"/>
    </source>
</evidence>
<keyword evidence="2" id="KW-0540">Nuclease</keyword>
<protein>
    <recommendedName>
        <fullName evidence="13">DNA 3'-5' helicase</fullName>
        <ecNumber evidence="13">5.6.2.4</ecNumber>
    </recommendedName>
</protein>
<dbReference type="PANTHER" id="PTHR11070:SF59">
    <property type="entry name" value="DNA 3'-5' HELICASE"/>
    <property type="match status" value="1"/>
</dbReference>
<dbReference type="GO" id="GO:0004527">
    <property type="term" value="F:exonuclease activity"/>
    <property type="evidence" value="ECO:0007669"/>
    <property type="project" value="UniProtKB-KW"/>
</dbReference>
<evidence type="ECO:0000256" key="6">
    <source>
        <dbReference type="ARBA" id="ARBA00022806"/>
    </source>
</evidence>
<keyword evidence="10" id="KW-0234">DNA repair</keyword>
<dbReference type="RefSeq" id="WP_095696729.1">
    <property type="nucleotide sequence ID" value="NZ_CP016778.1"/>
</dbReference>
<dbReference type="Pfam" id="PF12705">
    <property type="entry name" value="PDDEXK_1"/>
    <property type="match status" value="1"/>
</dbReference>
<dbReference type="InterPro" id="IPR014017">
    <property type="entry name" value="DNA_helicase_UvrD-like_C"/>
</dbReference>
<evidence type="ECO:0000256" key="14">
    <source>
        <dbReference type="ARBA" id="ARBA00048988"/>
    </source>
</evidence>
<evidence type="ECO:0000256" key="7">
    <source>
        <dbReference type="ARBA" id="ARBA00022839"/>
    </source>
</evidence>
<keyword evidence="4" id="KW-0227">DNA damage</keyword>
<evidence type="ECO:0000313" key="18">
    <source>
        <dbReference type="EMBL" id="ASY22150.1"/>
    </source>
</evidence>
<dbReference type="InterPro" id="IPR014016">
    <property type="entry name" value="UvrD-like_ATP-bd"/>
</dbReference>
<dbReference type="GO" id="GO:0003677">
    <property type="term" value="F:DNA binding"/>
    <property type="evidence" value="ECO:0007669"/>
    <property type="project" value="UniProtKB-KW"/>
</dbReference>
<dbReference type="InterPro" id="IPR011604">
    <property type="entry name" value="PDDEXK-like_dom_sf"/>
</dbReference>
<evidence type="ECO:0000256" key="4">
    <source>
        <dbReference type="ARBA" id="ARBA00022763"/>
    </source>
</evidence>
<dbReference type="GO" id="GO:0005829">
    <property type="term" value="C:cytosol"/>
    <property type="evidence" value="ECO:0007669"/>
    <property type="project" value="TreeGrafter"/>
</dbReference>
<dbReference type="Gene3D" id="1.10.486.10">
    <property type="entry name" value="PCRA, domain 4"/>
    <property type="match status" value="1"/>
</dbReference>
<keyword evidence="3 15" id="KW-0547">Nucleotide-binding</keyword>
<dbReference type="Gene3D" id="3.40.50.300">
    <property type="entry name" value="P-loop containing nucleotide triphosphate hydrolases"/>
    <property type="match status" value="2"/>
</dbReference>
<evidence type="ECO:0000256" key="15">
    <source>
        <dbReference type="PROSITE-ProRule" id="PRU00560"/>
    </source>
</evidence>
<reference evidence="18 19" key="1">
    <citation type="submission" date="2016-07" db="EMBL/GenBank/DDBJ databases">
        <title>High microdiversification within the ubiquitous acI lineage of Actinobacteria.</title>
        <authorList>
            <person name="Neuenschwander S.M."/>
            <person name="Salcher M."/>
            <person name="Ghai R."/>
            <person name="Pernthaler J."/>
        </authorList>
    </citation>
    <scope>NUCLEOTIDE SEQUENCE [LARGE SCALE GENOMIC DNA]</scope>
    <source>
        <strain evidence="18">MMS-IIB-76</strain>
    </source>
</reference>
<keyword evidence="9" id="KW-0238">DNA-binding</keyword>